<evidence type="ECO:0000313" key="1">
    <source>
        <dbReference type="EMBL" id="GBP73165.1"/>
    </source>
</evidence>
<dbReference type="AlphaFoldDB" id="A0A4C1YFP0"/>
<evidence type="ECO:0000313" key="2">
    <source>
        <dbReference type="Proteomes" id="UP000299102"/>
    </source>
</evidence>
<protein>
    <submittedName>
        <fullName evidence="1">Uncharacterized protein</fullName>
    </submittedName>
</protein>
<accession>A0A4C1YFP0</accession>
<reference evidence="1 2" key="1">
    <citation type="journal article" date="2019" name="Commun. Biol.">
        <title>The bagworm genome reveals a unique fibroin gene that provides high tensile strength.</title>
        <authorList>
            <person name="Kono N."/>
            <person name="Nakamura H."/>
            <person name="Ohtoshi R."/>
            <person name="Tomita M."/>
            <person name="Numata K."/>
            <person name="Arakawa K."/>
        </authorList>
    </citation>
    <scope>NUCLEOTIDE SEQUENCE [LARGE SCALE GENOMIC DNA]</scope>
</reference>
<dbReference type="EMBL" id="BGZK01001164">
    <property type="protein sequence ID" value="GBP73165.1"/>
    <property type="molecule type" value="Genomic_DNA"/>
</dbReference>
<comment type="caution">
    <text evidence="1">The sequence shown here is derived from an EMBL/GenBank/DDBJ whole genome shotgun (WGS) entry which is preliminary data.</text>
</comment>
<dbReference type="Proteomes" id="UP000299102">
    <property type="component" value="Unassembled WGS sequence"/>
</dbReference>
<gene>
    <name evidence="1" type="ORF">EVAR_59054_1</name>
</gene>
<keyword evidence="2" id="KW-1185">Reference proteome</keyword>
<sequence>MVRQYYGVCVRSAKEVNGNVIVKNEILDNVDTTLVDLDLTLDAKLRWNSLITRLAKRLCSAAYALFSVF</sequence>
<proteinExistence type="predicted"/>
<name>A0A4C1YFP0_EUMVA</name>
<organism evidence="1 2">
    <name type="scientific">Eumeta variegata</name>
    <name type="common">Bagworm moth</name>
    <name type="synonym">Eumeta japonica</name>
    <dbReference type="NCBI Taxonomy" id="151549"/>
    <lineage>
        <taxon>Eukaryota</taxon>
        <taxon>Metazoa</taxon>
        <taxon>Ecdysozoa</taxon>
        <taxon>Arthropoda</taxon>
        <taxon>Hexapoda</taxon>
        <taxon>Insecta</taxon>
        <taxon>Pterygota</taxon>
        <taxon>Neoptera</taxon>
        <taxon>Endopterygota</taxon>
        <taxon>Lepidoptera</taxon>
        <taxon>Glossata</taxon>
        <taxon>Ditrysia</taxon>
        <taxon>Tineoidea</taxon>
        <taxon>Psychidae</taxon>
        <taxon>Oiketicinae</taxon>
        <taxon>Eumeta</taxon>
    </lineage>
</organism>